<evidence type="ECO:0000313" key="2">
    <source>
        <dbReference type="EMBL" id="CAH1099643.1"/>
    </source>
</evidence>
<feature type="compositionally biased region" description="Polar residues" evidence="1">
    <location>
        <begin position="636"/>
        <end position="659"/>
    </location>
</feature>
<reference evidence="2" key="1">
    <citation type="submission" date="2022-01" db="EMBL/GenBank/DDBJ databases">
        <authorList>
            <person name="King R."/>
        </authorList>
    </citation>
    <scope>NUCLEOTIDE SEQUENCE</scope>
</reference>
<accession>A0A9P0CGG8</accession>
<dbReference type="PANTHER" id="PTHR19321:SF41">
    <property type="entry name" value="FASCETTO-RELATED"/>
    <property type="match status" value="1"/>
</dbReference>
<dbReference type="GO" id="GO:1990023">
    <property type="term" value="C:mitotic spindle midzone"/>
    <property type="evidence" value="ECO:0007669"/>
    <property type="project" value="TreeGrafter"/>
</dbReference>
<dbReference type="PANTHER" id="PTHR19321">
    <property type="entry name" value="PROTEIN REGULATOR OF CYTOKINESIS 1 PRC1-RELATED"/>
    <property type="match status" value="1"/>
</dbReference>
<dbReference type="Pfam" id="PF03999">
    <property type="entry name" value="MAP65_ASE1"/>
    <property type="match status" value="1"/>
</dbReference>
<gene>
    <name evidence="2" type="ORF">PSYICH_LOCUS703</name>
</gene>
<dbReference type="Gene3D" id="1.20.58.1520">
    <property type="match status" value="1"/>
</dbReference>
<dbReference type="OrthoDB" id="642895at2759"/>
<protein>
    <recommendedName>
        <fullName evidence="4">Protein regulator of cytokinesis 1</fullName>
    </recommendedName>
</protein>
<feature type="region of interest" description="Disordered" evidence="1">
    <location>
        <begin position="598"/>
        <end position="659"/>
    </location>
</feature>
<organism evidence="2 3">
    <name type="scientific">Psylliodes chrysocephalus</name>
    <dbReference type="NCBI Taxonomy" id="3402493"/>
    <lineage>
        <taxon>Eukaryota</taxon>
        <taxon>Metazoa</taxon>
        <taxon>Ecdysozoa</taxon>
        <taxon>Arthropoda</taxon>
        <taxon>Hexapoda</taxon>
        <taxon>Insecta</taxon>
        <taxon>Pterygota</taxon>
        <taxon>Neoptera</taxon>
        <taxon>Endopterygota</taxon>
        <taxon>Coleoptera</taxon>
        <taxon>Polyphaga</taxon>
        <taxon>Cucujiformia</taxon>
        <taxon>Chrysomeloidea</taxon>
        <taxon>Chrysomelidae</taxon>
        <taxon>Galerucinae</taxon>
        <taxon>Alticini</taxon>
        <taxon>Psylliodes</taxon>
    </lineage>
</organism>
<name>A0A9P0CGG8_9CUCU</name>
<feature type="compositionally biased region" description="Polar residues" evidence="1">
    <location>
        <begin position="617"/>
        <end position="629"/>
    </location>
</feature>
<keyword evidence="3" id="KW-1185">Reference proteome</keyword>
<sequence>MNNTNNVAPTRFKDMEFRDMEIIKGIKWAETMYETLDAGLKKSFLNWVVVVLTLSQNEVDVKEWKKTFIDQFEERCCEMVADMQELHEQVINNIEKYLKKTQVLCKDLQMEMPVVGHKKLGLYQEQLLLKKRIIELEKIVDARQAELNELHQKQLKLCTSLGREPMFFNANSLPSSTELADIQAYIEKLEQETFDREEKFYSVKEKIIEIVTELEYIPSTKFESDVIGQNESKFVITDNNMRALDKFYYNIQKELEDVKEEIGTLRNKIEQLWVLLDLEFIEREDFRKKYTGNSKKTLEALRTELQRCVQLKKANIKVFIDKLRQELSEVWSQCHCSESVKNDFRFLNSDCYTEDLLELHEVQLEKWRSYFEENRETLSLLDKHKSLWDRMIELENAANGPDRYNNRGGKLLREEKERNLLAKQIPKIEEILMEQAERYEARYGSPFLNYGETILDYINNLYANRENAKQIRLSARKAQKEATPMSTTKCTTALFACTSNMVSKRQLDTPLTDVKKIRLTPRKVFAEPRQKLKLPAGKTTNHNISRAKRLSQERKKRIDKIRRVSKKLDYKKNDTYIEFKNDLTPRFDLRSTLNLVDEEPSTSAAHPLPGPSAIRVPSTTRNITKTPTKIQHKSPKSSTKSPNFNSKLTAAKSQTKLIF</sequence>
<dbReference type="Proteomes" id="UP001153636">
    <property type="component" value="Chromosome 1"/>
</dbReference>
<dbReference type="GO" id="GO:0008017">
    <property type="term" value="F:microtubule binding"/>
    <property type="evidence" value="ECO:0007669"/>
    <property type="project" value="InterPro"/>
</dbReference>
<evidence type="ECO:0000313" key="3">
    <source>
        <dbReference type="Proteomes" id="UP001153636"/>
    </source>
</evidence>
<proteinExistence type="predicted"/>
<dbReference type="EMBL" id="OV651813">
    <property type="protein sequence ID" value="CAH1099643.1"/>
    <property type="molecule type" value="Genomic_DNA"/>
</dbReference>
<dbReference type="GO" id="GO:0051256">
    <property type="term" value="P:mitotic spindle midzone assembly"/>
    <property type="evidence" value="ECO:0007669"/>
    <property type="project" value="TreeGrafter"/>
</dbReference>
<dbReference type="InterPro" id="IPR007145">
    <property type="entry name" value="MAP65_Ase1_PRC1"/>
</dbReference>
<evidence type="ECO:0008006" key="4">
    <source>
        <dbReference type="Google" id="ProtNLM"/>
    </source>
</evidence>
<dbReference type="AlphaFoldDB" id="A0A9P0CGG8"/>
<dbReference type="GO" id="GO:0005737">
    <property type="term" value="C:cytoplasm"/>
    <property type="evidence" value="ECO:0007669"/>
    <property type="project" value="TreeGrafter"/>
</dbReference>
<evidence type="ECO:0000256" key="1">
    <source>
        <dbReference type="SAM" id="MobiDB-lite"/>
    </source>
</evidence>